<reference evidence="1" key="2">
    <citation type="submission" date="2024-09" db="EMBL/GenBank/DDBJ databases">
        <authorList>
            <person name="Veyrier F.J."/>
        </authorList>
    </citation>
    <scope>NUCLEOTIDE SEQUENCE</scope>
    <source>
        <strain evidence="1">17694</strain>
    </source>
</reference>
<dbReference type="InterPro" id="IPR029016">
    <property type="entry name" value="GAF-like_dom_sf"/>
</dbReference>
<proteinExistence type="predicted"/>
<organism evidence="1 2">
    <name type="scientific">Conchiformibius kuhniae</name>
    <dbReference type="NCBI Taxonomy" id="211502"/>
    <lineage>
        <taxon>Bacteria</taxon>
        <taxon>Pseudomonadati</taxon>
        <taxon>Pseudomonadota</taxon>
        <taxon>Betaproteobacteria</taxon>
        <taxon>Neisseriales</taxon>
        <taxon>Neisseriaceae</taxon>
        <taxon>Conchiformibius</taxon>
    </lineage>
</organism>
<dbReference type="KEGG" id="ckh:LVJ77_09005"/>
<dbReference type="EMBL" id="CP091521">
    <property type="protein sequence ID" value="UOP04429.1"/>
    <property type="molecule type" value="Genomic_DNA"/>
</dbReference>
<keyword evidence="2" id="KW-1185">Reference proteome</keyword>
<sequence length="225" mass="24238">MSEIIKDYLQTQGLRLNADDVAVAYATARAVMSAERAVVEHGVLWRGGATVRLVDYLVENKENTEHLKQIFIALDASCERQRVQSAAVYRLLPEQGLLLCVAQQGKPLEPALPADEAHAQTHLAARTAQTGWLNRAGDTARWLDNGSLNGAHNRRSAAQTCLPLCATDGRVWGVLHIEYARTGDDGDHALCTWVGLALALHGAVSALQTCAELSGTIAPLPATRT</sequence>
<dbReference type="Proteomes" id="UP000831534">
    <property type="component" value="Chromosome"/>
</dbReference>
<name>A0A8T9MT40_9NEIS</name>
<dbReference type="RefSeq" id="WP_156900871.1">
    <property type="nucleotide sequence ID" value="NZ_CP091521.1"/>
</dbReference>
<protein>
    <submittedName>
        <fullName evidence="1">GAF domain-containing protein</fullName>
    </submittedName>
</protein>
<accession>A0A8T9MT40</accession>
<reference evidence="1" key="1">
    <citation type="journal article" date="2022" name="Res Sq">
        <title>Evolution of multicellular longitudinally dividing oral cavity symbionts (Neisseriaceae).</title>
        <authorList>
            <person name="Nyongesa S."/>
            <person name="Weber P."/>
            <person name="Bernet E."/>
            <person name="Pullido F."/>
            <person name="Nieckarz M."/>
            <person name="Delaby M."/>
            <person name="Nieves C."/>
            <person name="Viehboeck T."/>
            <person name="Krause N."/>
            <person name="Rivera-Millot A."/>
            <person name="Nakamura A."/>
            <person name="Vischer N."/>
            <person name="VanNieuwenhze M."/>
            <person name="Brun Y."/>
            <person name="Cava F."/>
            <person name="Bulgheresi S."/>
            <person name="Veyrier F."/>
        </authorList>
    </citation>
    <scope>NUCLEOTIDE SEQUENCE</scope>
    <source>
        <strain evidence="1">17694</strain>
    </source>
</reference>
<dbReference type="AlphaFoldDB" id="A0A8T9MT40"/>
<dbReference type="SUPFAM" id="SSF55781">
    <property type="entry name" value="GAF domain-like"/>
    <property type="match status" value="1"/>
</dbReference>
<gene>
    <name evidence="1" type="ORF">LVJ77_09005</name>
</gene>
<evidence type="ECO:0000313" key="1">
    <source>
        <dbReference type="EMBL" id="UOP04429.1"/>
    </source>
</evidence>
<dbReference type="Gene3D" id="3.30.450.40">
    <property type="match status" value="1"/>
</dbReference>
<evidence type="ECO:0000313" key="2">
    <source>
        <dbReference type="Proteomes" id="UP000831534"/>
    </source>
</evidence>